<evidence type="ECO:0000256" key="4">
    <source>
        <dbReference type="ARBA" id="ARBA00012591"/>
    </source>
</evidence>
<dbReference type="PROSITE" id="PS00102">
    <property type="entry name" value="PHOSPHORYLASE"/>
    <property type="match status" value="1"/>
</dbReference>
<evidence type="ECO:0000256" key="8">
    <source>
        <dbReference type="ARBA" id="ARBA00023277"/>
    </source>
</evidence>
<evidence type="ECO:0000256" key="9">
    <source>
        <dbReference type="ARBA" id="ARBA00025174"/>
    </source>
</evidence>
<dbReference type="EMBL" id="AP025523">
    <property type="protein sequence ID" value="BDE07192.1"/>
    <property type="molecule type" value="Genomic_DNA"/>
</dbReference>
<keyword evidence="8" id="KW-0119">Carbohydrate metabolism</keyword>
<sequence>MTEARVAYVSMEIAVASDVATYSGGLGVLAGDVIRAAADAGFPMAGVTLLYHEGYFRQHLDATGHQHEEPQSWRPEDTMERLAATATVTISGRAVTVGAWRYLVQGVDGHRVPVYFLDTDRDENDDASRALTRRLYGGDARYRLEQEALLGLGTVAILAALGEHRIETYHLNEGHAALLALGLLERTRDLERVRQHCVFTTHTPVAAGHDRFGTDLAGDVLGHDRMNALRAAGLLYDEQLHMTHLALRASRYANAVAMRHGEVARTMFPEYRIDAITNGVHAGQWTSAAFRDLFDRHLPAWRRNNFALRQAIGIPLREIASAHEAAKRELFARIEQAGGPRLDPAVFTIGCARRSTAYKRNDLILRDRARLTALAERYGGLQLVFAGKAHPHDHDGKAQIARIVDASRELYGTVEIAFVEGYDMNWGGALTSGVDLWLNTPRPPLEASGTSGMKAALNGVPSLSVVDGWWVEGAIEGVTGWSIDARTDGDDAWAAFELYHQLENTIVPLYYERPDAYTDVMRGAIAYNGAHFNAQRMLAEYAIDAYTGAPPAAVTEIATLKAG</sequence>
<comment type="catalytic activity">
    <reaction evidence="1">
        <text>[(1-&gt;4)-alpha-D-glucosyl](n) + phosphate = [(1-&gt;4)-alpha-D-glucosyl](n-1) + alpha-D-glucose 1-phosphate</text>
        <dbReference type="Rhea" id="RHEA:41732"/>
        <dbReference type="Rhea" id="RHEA-COMP:9584"/>
        <dbReference type="Rhea" id="RHEA-COMP:9586"/>
        <dbReference type="ChEBI" id="CHEBI:15444"/>
        <dbReference type="ChEBI" id="CHEBI:43474"/>
        <dbReference type="ChEBI" id="CHEBI:58601"/>
        <dbReference type="EC" id="2.4.1.1"/>
    </reaction>
</comment>
<dbReference type="PANTHER" id="PTHR42655">
    <property type="entry name" value="GLYCOGEN PHOSPHORYLASE"/>
    <property type="match status" value="1"/>
</dbReference>
<dbReference type="GO" id="GO:0030170">
    <property type="term" value="F:pyridoxal phosphate binding"/>
    <property type="evidence" value="ECO:0007669"/>
    <property type="project" value="InterPro"/>
</dbReference>
<evidence type="ECO:0000256" key="7">
    <source>
        <dbReference type="ARBA" id="ARBA00022898"/>
    </source>
</evidence>
<dbReference type="NCBIfam" id="TIGR02094">
    <property type="entry name" value="more_P_ylases"/>
    <property type="match status" value="1"/>
</dbReference>
<accession>A0AAN1XZQ5</accession>
<dbReference type="Pfam" id="PF00343">
    <property type="entry name" value="Phosphorylase"/>
    <property type="match status" value="2"/>
</dbReference>
<name>A0AAN1XZQ5_UNVUL</name>
<gene>
    <name evidence="10" type="ORF">WPS_24680</name>
</gene>
<protein>
    <recommendedName>
        <fullName evidence="4">glycogen phosphorylase</fullName>
        <ecNumber evidence="4">2.4.1.1</ecNumber>
    </recommendedName>
</protein>
<evidence type="ECO:0000256" key="5">
    <source>
        <dbReference type="ARBA" id="ARBA00022676"/>
    </source>
</evidence>
<dbReference type="RefSeq" id="WP_317994806.1">
    <property type="nucleotide sequence ID" value="NZ_AP025523.1"/>
</dbReference>
<dbReference type="KEGG" id="vab:WPS_24680"/>
<dbReference type="GO" id="GO:0008184">
    <property type="term" value="F:glycogen phosphorylase activity"/>
    <property type="evidence" value="ECO:0007669"/>
    <property type="project" value="InterPro"/>
</dbReference>
<reference evidence="10 11" key="1">
    <citation type="journal article" date="2022" name="ISME Commun">
        <title>Vulcanimicrobium alpinus gen. nov. sp. nov., the first cultivated representative of the candidate phylum 'Eremiobacterota', is a metabolically versatile aerobic anoxygenic phototroph.</title>
        <authorList>
            <person name="Yabe S."/>
            <person name="Muto K."/>
            <person name="Abe K."/>
            <person name="Yokota A."/>
            <person name="Staudigel H."/>
            <person name="Tebo B.M."/>
        </authorList>
    </citation>
    <scope>NUCLEOTIDE SEQUENCE [LARGE SCALE GENOMIC DNA]</scope>
    <source>
        <strain evidence="10 11">WC8-2</strain>
    </source>
</reference>
<comment type="similarity">
    <text evidence="3">Belongs to the glycogen phosphorylase family.</text>
</comment>
<comment type="function">
    <text evidence="9">Phosphorylase is an important allosteric enzyme in carbohydrate metabolism. Enzymes from different sources differ in their regulatory mechanisms and in their natural substrates. However, all known phosphorylases share catalytic and structural properties.</text>
</comment>
<dbReference type="AlphaFoldDB" id="A0AAN1XZQ5"/>
<organism evidence="10 11">
    <name type="scientific">Vulcanimicrobium alpinum</name>
    <dbReference type="NCBI Taxonomy" id="3016050"/>
    <lineage>
        <taxon>Bacteria</taxon>
        <taxon>Bacillati</taxon>
        <taxon>Vulcanimicrobiota</taxon>
        <taxon>Vulcanimicrobiia</taxon>
        <taxon>Vulcanimicrobiales</taxon>
        <taxon>Vulcanimicrobiaceae</taxon>
        <taxon>Vulcanimicrobium</taxon>
    </lineage>
</organism>
<dbReference type="PANTHER" id="PTHR42655:SF1">
    <property type="entry name" value="GLYCOGEN PHOSPHORYLASE"/>
    <property type="match status" value="1"/>
</dbReference>
<dbReference type="GO" id="GO:0005975">
    <property type="term" value="P:carbohydrate metabolic process"/>
    <property type="evidence" value="ECO:0007669"/>
    <property type="project" value="InterPro"/>
</dbReference>
<dbReference type="InterPro" id="IPR035090">
    <property type="entry name" value="Pyridoxal_P_attach_site"/>
</dbReference>
<comment type="cofactor">
    <cofactor evidence="2">
        <name>pyridoxal 5'-phosphate</name>
        <dbReference type="ChEBI" id="CHEBI:597326"/>
    </cofactor>
</comment>
<evidence type="ECO:0000256" key="6">
    <source>
        <dbReference type="ARBA" id="ARBA00022679"/>
    </source>
</evidence>
<dbReference type="Gene3D" id="3.40.50.2000">
    <property type="entry name" value="Glycogen Phosphorylase B"/>
    <property type="match status" value="3"/>
</dbReference>
<evidence type="ECO:0000256" key="1">
    <source>
        <dbReference type="ARBA" id="ARBA00001275"/>
    </source>
</evidence>
<dbReference type="InterPro" id="IPR052182">
    <property type="entry name" value="Glycogen/Maltodextrin_Phosph"/>
</dbReference>
<proteinExistence type="inferred from homology"/>
<keyword evidence="7" id="KW-0663">Pyridoxal phosphate</keyword>
<evidence type="ECO:0000256" key="2">
    <source>
        <dbReference type="ARBA" id="ARBA00001933"/>
    </source>
</evidence>
<dbReference type="SUPFAM" id="SSF53756">
    <property type="entry name" value="UDP-Glycosyltransferase/glycogen phosphorylase"/>
    <property type="match status" value="1"/>
</dbReference>
<dbReference type="EC" id="2.4.1.1" evidence="4"/>
<dbReference type="InterPro" id="IPR000811">
    <property type="entry name" value="Glyco_trans_35"/>
</dbReference>
<evidence type="ECO:0000313" key="10">
    <source>
        <dbReference type="EMBL" id="BDE07192.1"/>
    </source>
</evidence>
<keyword evidence="11" id="KW-1185">Reference proteome</keyword>
<dbReference type="Proteomes" id="UP001317532">
    <property type="component" value="Chromosome"/>
</dbReference>
<keyword evidence="6" id="KW-0808">Transferase</keyword>
<evidence type="ECO:0000256" key="3">
    <source>
        <dbReference type="ARBA" id="ARBA00006047"/>
    </source>
</evidence>
<evidence type="ECO:0000313" key="11">
    <source>
        <dbReference type="Proteomes" id="UP001317532"/>
    </source>
</evidence>
<keyword evidence="5" id="KW-0328">Glycosyltransferase</keyword>
<dbReference type="InterPro" id="IPR011834">
    <property type="entry name" value="Agluc_phsphrylas"/>
</dbReference>